<evidence type="ECO:0000313" key="1">
    <source>
        <dbReference type="EMBL" id="RJK98522.1"/>
    </source>
</evidence>
<proteinExistence type="predicted"/>
<dbReference type="RefSeq" id="WP_119887525.1">
    <property type="nucleotide sequence ID" value="NZ_CP067169.1"/>
</dbReference>
<dbReference type="Proteomes" id="UP000285530">
    <property type="component" value="Unassembled WGS sequence"/>
</dbReference>
<comment type="caution">
    <text evidence="1">The sequence shown here is derived from an EMBL/GenBank/DDBJ whole genome shotgun (WGS) entry which is preliminary data.</text>
</comment>
<dbReference type="EMBL" id="QZEV01000121">
    <property type="protein sequence ID" value="RJK98522.1"/>
    <property type="molecule type" value="Genomic_DNA"/>
</dbReference>
<accession>A0A418ZQI8</accession>
<sequence>MATIATVDTKTGGFSAASLLAPFRAVGRFMIMLAEASPQMRALSRLSEVSDEELKAKGLTRDGEIRRILGGAAAI</sequence>
<dbReference type="OrthoDB" id="7867799at2"/>
<evidence type="ECO:0000313" key="2">
    <source>
        <dbReference type="Proteomes" id="UP000285530"/>
    </source>
</evidence>
<name>A0A418ZQI8_9RHOB</name>
<gene>
    <name evidence="1" type="ORF">D3P06_16145</name>
</gene>
<protein>
    <recommendedName>
        <fullName evidence="3">DUF1127 domain-containing protein</fullName>
    </recommendedName>
</protein>
<organism evidence="1 2">
    <name type="scientific">Paracoccus aestuarii</name>
    <dbReference type="NCBI Taxonomy" id="453842"/>
    <lineage>
        <taxon>Bacteria</taxon>
        <taxon>Pseudomonadati</taxon>
        <taxon>Pseudomonadota</taxon>
        <taxon>Alphaproteobacteria</taxon>
        <taxon>Rhodobacterales</taxon>
        <taxon>Paracoccaceae</taxon>
        <taxon>Paracoccus</taxon>
    </lineage>
</organism>
<evidence type="ECO:0008006" key="3">
    <source>
        <dbReference type="Google" id="ProtNLM"/>
    </source>
</evidence>
<reference evidence="1 2" key="1">
    <citation type="submission" date="2018-09" db="EMBL/GenBank/DDBJ databases">
        <title>Paracoccus onubensis nov. sp. a moderate halophilic bacterium isolated from Gruta de las Maravillas (Aracena, Spain).</title>
        <authorList>
            <person name="Jurado V."/>
            <person name="Gutierrez-Patricio S."/>
            <person name="Gonzalez-Pimentel J.L."/>
            <person name="Laiz L."/>
            <person name="Saiz-Jimenez C."/>
        </authorList>
    </citation>
    <scope>NUCLEOTIDE SEQUENCE [LARGE SCALE GENOMIC DNA]</scope>
    <source>
        <strain evidence="1 2">DSM 19484</strain>
    </source>
</reference>
<dbReference type="AlphaFoldDB" id="A0A418ZQI8"/>
<keyword evidence="2" id="KW-1185">Reference proteome</keyword>